<gene>
    <name evidence="1" type="ORF">SAMN04488090_0512</name>
</gene>
<protein>
    <submittedName>
        <fullName evidence="1">Polyketide cyclase / dehydrase and lipid transport</fullName>
    </submittedName>
</protein>
<proteinExistence type="predicted"/>
<dbReference type="Gene3D" id="3.30.530.20">
    <property type="match status" value="1"/>
</dbReference>
<dbReference type="RefSeq" id="WP_093197292.1">
    <property type="nucleotide sequence ID" value="NZ_FNGS01000001.1"/>
</dbReference>
<organism evidence="1 2">
    <name type="scientific">Siphonobacter aquaeclarae</name>
    <dbReference type="NCBI Taxonomy" id="563176"/>
    <lineage>
        <taxon>Bacteria</taxon>
        <taxon>Pseudomonadati</taxon>
        <taxon>Bacteroidota</taxon>
        <taxon>Cytophagia</taxon>
        <taxon>Cytophagales</taxon>
        <taxon>Cytophagaceae</taxon>
        <taxon>Siphonobacter</taxon>
    </lineage>
</organism>
<dbReference type="Pfam" id="PF10604">
    <property type="entry name" value="Polyketide_cyc2"/>
    <property type="match status" value="1"/>
</dbReference>
<dbReference type="InterPro" id="IPR019587">
    <property type="entry name" value="Polyketide_cyclase/dehydratase"/>
</dbReference>
<evidence type="ECO:0000313" key="2">
    <source>
        <dbReference type="Proteomes" id="UP000198901"/>
    </source>
</evidence>
<dbReference type="SUPFAM" id="SSF55961">
    <property type="entry name" value="Bet v1-like"/>
    <property type="match status" value="1"/>
</dbReference>
<sequence length="137" mass="15529">MIQQTISVTTKEASAAQLWRLMAAVDQWADWDPTIESARLSGPFATGSRFKLRPKGGPAVTIRLEEVREGAYFRDCTRFPGARMYGEHWYEPVADGLKITVTMTMRGPLGFLWNRLVMKDIVANLPEDLKRQISNAR</sequence>
<evidence type="ECO:0000313" key="1">
    <source>
        <dbReference type="EMBL" id="SDL25503.1"/>
    </source>
</evidence>
<dbReference type="InterPro" id="IPR023393">
    <property type="entry name" value="START-like_dom_sf"/>
</dbReference>
<dbReference type="EMBL" id="FNGS01000001">
    <property type="protein sequence ID" value="SDL25503.1"/>
    <property type="molecule type" value="Genomic_DNA"/>
</dbReference>
<reference evidence="1 2" key="1">
    <citation type="submission" date="2016-10" db="EMBL/GenBank/DDBJ databases">
        <authorList>
            <person name="de Groot N.N."/>
        </authorList>
    </citation>
    <scope>NUCLEOTIDE SEQUENCE [LARGE SCALE GENOMIC DNA]</scope>
    <source>
        <strain evidence="1 2">DSM 21668</strain>
    </source>
</reference>
<dbReference type="STRING" id="563176.SAMN04488090_0512"/>
<accession>A0A1G9IKN9</accession>
<dbReference type="OrthoDB" id="9810827at2"/>
<dbReference type="AlphaFoldDB" id="A0A1G9IKN9"/>
<name>A0A1G9IKN9_9BACT</name>
<keyword evidence="2" id="KW-1185">Reference proteome</keyword>
<dbReference type="Proteomes" id="UP000198901">
    <property type="component" value="Unassembled WGS sequence"/>
</dbReference>